<proteinExistence type="predicted"/>
<dbReference type="EMBL" id="JBFDAA010000003">
    <property type="protein sequence ID" value="KAL1138696.1"/>
    <property type="molecule type" value="Genomic_DNA"/>
</dbReference>
<feature type="region of interest" description="Disordered" evidence="1">
    <location>
        <begin position="158"/>
        <end position="265"/>
    </location>
</feature>
<sequence>MASKRRNMFYENKKQETTEIDPPLITMLLERGGCYFLAYPSHLDQFRGQNQGYGLSPEYVYRTPYVEETRPYQPDYYQPAVPQTYALFPGRQQTLFRPFFRAPEPPEVHRPLFVRPFHQPTQIVLVPLRATYSFPRPLERLVERVQTYFSIYNPPEALTVDRPLHTPTTTQIAPQDPVPTTDLPQQLTDTKVTTPSGTEEPNSTDAPSTTTTAKVTTQEAPETTTESLDQETTTATDDGFTTDVQETTTDANNYIPPETESPISS</sequence>
<dbReference type="Proteomes" id="UP001558652">
    <property type="component" value="Unassembled WGS sequence"/>
</dbReference>
<evidence type="ECO:0000313" key="2">
    <source>
        <dbReference type="EMBL" id="KAL1138696.1"/>
    </source>
</evidence>
<organism evidence="2 3">
    <name type="scientific">Ranatra chinensis</name>
    <dbReference type="NCBI Taxonomy" id="642074"/>
    <lineage>
        <taxon>Eukaryota</taxon>
        <taxon>Metazoa</taxon>
        <taxon>Ecdysozoa</taxon>
        <taxon>Arthropoda</taxon>
        <taxon>Hexapoda</taxon>
        <taxon>Insecta</taxon>
        <taxon>Pterygota</taxon>
        <taxon>Neoptera</taxon>
        <taxon>Paraneoptera</taxon>
        <taxon>Hemiptera</taxon>
        <taxon>Heteroptera</taxon>
        <taxon>Panheteroptera</taxon>
        <taxon>Nepomorpha</taxon>
        <taxon>Nepidae</taxon>
        <taxon>Ranatrinae</taxon>
        <taxon>Ranatra</taxon>
    </lineage>
</organism>
<dbReference type="AlphaFoldDB" id="A0ABD0YSI0"/>
<reference evidence="2 3" key="1">
    <citation type="submission" date="2024-07" db="EMBL/GenBank/DDBJ databases">
        <title>Chromosome-level genome assembly of the water stick insect Ranatra chinensis (Heteroptera: Nepidae).</title>
        <authorList>
            <person name="Liu X."/>
        </authorList>
    </citation>
    <scope>NUCLEOTIDE SEQUENCE [LARGE SCALE GENOMIC DNA]</scope>
    <source>
        <strain evidence="2">Cailab_2021Rc</strain>
        <tissue evidence="2">Muscle</tissue>
    </source>
</reference>
<feature type="compositionally biased region" description="Polar residues" evidence="1">
    <location>
        <begin position="182"/>
        <end position="203"/>
    </location>
</feature>
<keyword evidence="3" id="KW-1185">Reference proteome</keyword>
<name>A0ABD0YSI0_9HEMI</name>
<evidence type="ECO:0000256" key="1">
    <source>
        <dbReference type="SAM" id="MobiDB-lite"/>
    </source>
</evidence>
<protein>
    <recommendedName>
        <fullName evidence="4">Kappa-casein</fullName>
    </recommendedName>
</protein>
<evidence type="ECO:0008006" key="4">
    <source>
        <dbReference type="Google" id="ProtNLM"/>
    </source>
</evidence>
<gene>
    <name evidence="2" type="ORF">AAG570_008758</name>
</gene>
<comment type="caution">
    <text evidence="2">The sequence shown here is derived from an EMBL/GenBank/DDBJ whole genome shotgun (WGS) entry which is preliminary data.</text>
</comment>
<accession>A0ABD0YSI0</accession>
<feature type="compositionally biased region" description="Low complexity" evidence="1">
    <location>
        <begin position="204"/>
        <end position="243"/>
    </location>
</feature>
<evidence type="ECO:0000313" key="3">
    <source>
        <dbReference type="Proteomes" id="UP001558652"/>
    </source>
</evidence>